<dbReference type="InterPro" id="IPR029063">
    <property type="entry name" value="SAM-dependent_MTases_sf"/>
</dbReference>
<accession>A0A1X6ZLM1</accession>
<proteinExistence type="predicted"/>
<dbReference type="PANTHER" id="PTHR11006:SF4">
    <property type="entry name" value="PROTEIN ARGININE N-METHYLTRANSFERASE 7"/>
    <property type="match status" value="1"/>
</dbReference>
<dbReference type="Gene3D" id="3.40.50.150">
    <property type="entry name" value="Vaccinia Virus protein VP39"/>
    <property type="match status" value="1"/>
</dbReference>
<dbReference type="Pfam" id="PF06325">
    <property type="entry name" value="PrmA"/>
    <property type="match status" value="1"/>
</dbReference>
<keyword evidence="3" id="KW-0949">S-adenosyl-L-methionine</keyword>
<evidence type="ECO:0000256" key="2">
    <source>
        <dbReference type="ARBA" id="ARBA00022679"/>
    </source>
</evidence>
<keyword evidence="2 5" id="KW-0808">Transferase</keyword>
<dbReference type="PANTHER" id="PTHR11006">
    <property type="entry name" value="PROTEIN ARGININE N-METHYLTRANSFERASE"/>
    <property type="match status" value="1"/>
</dbReference>
<name>A0A1X6ZLM1_9RHOB</name>
<dbReference type="Gene3D" id="2.70.160.11">
    <property type="entry name" value="Hnrnp arginine n-methyltransferase1"/>
    <property type="match status" value="1"/>
</dbReference>
<evidence type="ECO:0000259" key="4">
    <source>
        <dbReference type="Pfam" id="PF22528"/>
    </source>
</evidence>
<protein>
    <submittedName>
        <fullName evidence="5">Ribosomal protein L11 methyltransferase</fullName>
    </submittedName>
</protein>
<dbReference type="Proteomes" id="UP000193778">
    <property type="component" value="Unassembled WGS sequence"/>
</dbReference>
<dbReference type="GO" id="GO:0042054">
    <property type="term" value="F:histone methyltransferase activity"/>
    <property type="evidence" value="ECO:0007669"/>
    <property type="project" value="TreeGrafter"/>
</dbReference>
<dbReference type="GO" id="GO:0032259">
    <property type="term" value="P:methylation"/>
    <property type="evidence" value="ECO:0007669"/>
    <property type="project" value="UniProtKB-KW"/>
</dbReference>
<reference evidence="6" key="1">
    <citation type="submission" date="2017-03" db="EMBL/GenBank/DDBJ databases">
        <authorList>
            <person name="Rodrigo-Torres L."/>
            <person name="Arahal R.D."/>
            <person name="Lucena T."/>
        </authorList>
    </citation>
    <scope>NUCLEOTIDE SEQUENCE [LARGE SCALE GENOMIC DNA]</scope>
    <source>
        <strain evidence="6">CECT 8411</strain>
    </source>
</reference>
<dbReference type="CDD" id="cd02440">
    <property type="entry name" value="AdoMet_MTases"/>
    <property type="match status" value="1"/>
</dbReference>
<dbReference type="GO" id="GO:0016274">
    <property type="term" value="F:protein-arginine N-methyltransferase activity"/>
    <property type="evidence" value="ECO:0007669"/>
    <property type="project" value="InterPro"/>
</dbReference>
<evidence type="ECO:0000313" key="5">
    <source>
        <dbReference type="EMBL" id="SLN54993.1"/>
    </source>
</evidence>
<evidence type="ECO:0000313" key="6">
    <source>
        <dbReference type="Proteomes" id="UP000193778"/>
    </source>
</evidence>
<organism evidence="5 6">
    <name type="scientific">Ruegeria meonggei</name>
    <dbReference type="NCBI Taxonomy" id="1446476"/>
    <lineage>
        <taxon>Bacteria</taxon>
        <taxon>Pseudomonadati</taxon>
        <taxon>Pseudomonadota</taxon>
        <taxon>Alphaproteobacteria</taxon>
        <taxon>Rhodobacterales</taxon>
        <taxon>Roseobacteraceae</taxon>
        <taxon>Ruegeria</taxon>
    </lineage>
</organism>
<keyword evidence="1 5" id="KW-0489">Methyltransferase</keyword>
<sequence length="308" mass="33964">MLHGYDQIGMHFRMLSDRIRMDTFQRAIFNVVKPGDVVCDFGTGSGVLAMLACRAGASKVYAIDRSNFIKTAAELCKANGFEDRITFLRTDARTADLPEAVDVLISEWLGNAALEENMLPPLIGLRDRVLKPEGLMLPGIVRIMAAPVRASERFEQITFFSESICDLDFQGLANPSAQERFWAHIKPEELIGEPLLVTELDMRTVSNGSLAETISLQFSEQGLCHGIALWFDAEVSPGVSLPTGPHAARTHWRQVVFPIGPRAIEVLPGHQMEVKISAHGAGTDVEWSWSIGVKTDITQGFQYTFSSS</sequence>
<keyword evidence="5" id="KW-0687">Ribonucleoprotein</keyword>
<dbReference type="Pfam" id="PF22528">
    <property type="entry name" value="PRMT_C"/>
    <property type="match status" value="1"/>
</dbReference>
<keyword evidence="5" id="KW-0689">Ribosomal protein</keyword>
<feature type="domain" description="Protein arginine N-methyltransferase" evidence="4">
    <location>
        <begin position="155"/>
        <end position="278"/>
    </location>
</feature>
<dbReference type="AlphaFoldDB" id="A0A1X6ZLM1"/>
<dbReference type="SUPFAM" id="SSF53335">
    <property type="entry name" value="S-adenosyl-L-methionine-dependent methyltransferases"/>
    <property type="match status" value="1"/>
</dbReference>
<dbReference type="PROSITE" id="PS51678">
    <property type="entry name" value="SAM_MT_PRMT"/>
    <property type="match status" value="1"/>
</dbReference>
<evidence type="ECO:0000256" key="3">
    <source>
        <dbReference type="ARBA" id="ARBA00022691"/>
    </source>
</evidence>
<dbReference type="InterPro" id="IPR025799">
    <property type="entry name" value="Arg_MeTrfase"/>
</dbReference>
<dbReference type="EMBL" id="FWFP01000007">
    <property type="protein sequence ID" value="SLN54993.1"/>
    <property type="molecule type" value="Genomic_DNA"/>
</dbReference>
<keyword evidence="6" id="KW-1185">Reference proteome</keyword>
<dbReference type="GO" id="GO:0005840">
    <property type="term" value="C:ribosome"/>
    <property type="evidence" value="ECO:0007669"/>
    <property type="project" value="UniProtKB-KW"/>
</dbReference>
<dbReference type="InterPro" id="IPR055135">
    <property type="entry name" value="PRMT_dom"/>
</dbReference>
<gene>
    <name evidence="5" type="ORF">RUM8411_02668</name>
</gene>
<evidence type="ECO:0000256" key="1">
    <source>
        <dbReference type="ARBA" id="ARBA00022603"/>
    </source>
</evidence>